<dbReference type="GO" id="GO:0005654">
    <property type="term" value="C:nucleoplasm"/>
    <property type="evidence" value="ECO:0007669"/>
    <property type="project" value="TreeGrafter"/>
</dbReference>
<evidence type="ECO:0000256" key="5">
    <source>
        <dbReference type="ARBA" id="ARBA00033464"/>
    </source>
</evidence>
<evidence type="ECO:0000313" key="10">
    <source>
        <dbReference type="Proteomes" id="UP000184330"/>
    </source>
</evidence>
<feature type="region of interest" description="Disordered" evidence="6">
    <location>
        <begin position="251"/>
        <end position="287"/>
    </location>
</feature>
<dbReference type="CDD" id="cd09270">
    <property type="entry name" value="RNase_H2-B"/>
    <property type="match status" value="1"/>
</dbReference>
<dbReference type="STRING" id="576137.A0A1L7X7J4"/>
<dbReference type="Proteomes" id="UP000184330">
    <property type="component" value="Unassembled WGS sequence"/>
</dbReference>
<evidence type="ECO:0000259" key="8">
    <source>
        <dbReference type="Pfam" id="PF17745"/>
    </source>
</evidence>
<comment type="function">
    <text evidence="4">Non catalytic subunit of RNase H2, an endonuclease that specifically degrades the RNA of RNA:DNA hybrids. Participates in DNA replication, possibly by mediating the removal of lagging-strand Okazaki fragment RNA primers during DNA replication. Mediates the excision of single ribonucleotides from DNA:RNA duplexes.</text>
</comment>
<feature type="compositionally biased region" description="Basic and acidic residues" evidence="6">
    <location>
        <begin position="389"/>
        <end position="413"/>
    </location>
</feature>
<name>A0A1L7X7J4_9HELO</name>
<gene>
    <name evidence="9" type="ORF">PAC_10891</name>
</gene>
<reference evidence="9 10" key="1">
    <citation type="submission" date="2016-03" db="EMBL/GenBank/DDBJ databases">
        <authorList>
            <person name="Ploux O."/>
        </authorList>
    </citation>
    <scope>NUCLEOTIDE SEQUENCE [LARGE SCALE GENOMIC DNA]</scope>
    <source>
        <strain evidence="9 10">UAMH 11012</strain>
    </source>
</reference>
<dbReference type="Gene3D" id="1.10.20.120">
    <property type="match status" value="1"/>
</dbReference>
<feature type="domain" description="Ribonuclease H2 subunit B wHTH" evidence="7">
    <location>
        <begin position="133"/>
        <end position="340"/>
    </location>
</feature>
<feature type="compositionally biased region" description="Basic and acidic residues" evidence="6">
    <location>
        <begin position="97"/>
        <end position="108"/>
    </location>
</feature>
<feature type="compositionally biased region" description="Polar residues" evidence="6">
    <location>
        <begin position="87"/>
        <end position="96"/>
    </location>
</feature>
<evidence type="ECO:0000256" key="2">
    <source>
        <dbReference type="ARBA" id="ARBA00019062"/>
    </source>
</evidence>
<evidence type="ECO:0000256" key="3">
    <source>
        <dbReference type="ARBA" id="ARBA00023242"/>
    </source>
</evidence>
<organism evidence="9 10">
    <name type="scientific">Phialocephala subalpina</name>
    <dbReference type="NCBI Taxonomy" id="576137"/>
    <lineage>
        <taxon>Eukaryota</taxon>
        <taxon>Fungi</taxon>
        <taxon>Dikarya</taxon>
        <taxon>Ascomycota</taxon>
        <taxon>Pezizomycotina</taxon>
        <taxon>Leotiomycetes</taxon>
        <taxon>Helotiales</taxon>
        <taxon>Mollisiaceae</taxon>
        <taxon>Phialocephala</taxon>
        <taxon>Phialocephala fortinii species complex</taxon>
    </lineage>
</organism>
<feature type="region of interest" description="Disordered" evidence="6">
    <location>
        <begin position="1"/>
        <end position="38"/>
    </location>
</feature>
<feature type="region of interest" description="Disordered" evidence="6">
    <location>
        <begin position="387"/>
        <end position="416"/>
    </location>
</feature>
<accession>A0A1L7X7J4</accession>
<feature type="region of interest" description="Disordered" evidence="6">
    <location>
        <begin position="87"/>
        <end position="114"/>
    </location>
</feature>
<dbReference type="PANTHER" id="PTHR13383">
    <property type="entry name" value="RIBONUCLEASE H2 SUBUNIT B"/>
    <property type="match status" value="1"/>
</dbReference>
<dbReference type="EMBL" id="FJOG01000017">
    <property type="protein sequence ID" value="CZR60995.1"/>
    <property type="molecule type" value="Genomic_DNA"/>
</dbReference>
<keyword evidence="3" id="KW-0539">Nucleus</keyword>
<dbReference type="AlphaFoldDB" id="A0A1L7X7J4"/>
<sequence length="435" mass="47818">MKTRGRPSTKAKEAKFETETSTAPKTQLGPDSANPPQLFILPQNLSNEARIATLQNPRYANDSRYLICPENGFYEFTKVAAPKTSPRSWLLSASQSSEDRDDVKEPNAKRRKPSGYVTKNANMLVATAIDPLFIILPALTPLATSKGSEAPKKLFLSGDDYIEKIAATSSQFSGFSRMKSIRDLLEERMAAVCDTVEAGDENMYRLNEEKLLGELLKKAKIVCEKGLPPSMEEKLVRKALDVPVLSIKREESSTHELAKEEDAADTPDTQTSVSTSTSTTTSFSEASTAVTSFSENLTESKSEAVPPITAPEGVADLLRLRTALFLICAAYLGPHVAESVMKLAASSTTVDFAPLETHLAHLAKLRQDALASRSFGDFSRKRALAVEDGETRAEKKRKEDEEEKRKKANESRGVKALKKVNVTGMKKMSDFFKKK</sequence>
<dbReference type="GO" id="GO:0032299">
    <property type="term" value="C:ribonuclease H2 complex"/>
    <property type="evidence" value="ECO:0007669"/>
    <property type="project" value="InterPro"/>
</dbReference>
<keyword evidence="10" id="KW-1185">Reference proteome</keyword>
<dbReference type="InterPro" id="IPR040456">
    <property type="entry name" value="RNase_H2_suB"/>
</dbReference>
<proteinExistence type="predicted"/>
<dbReference type="OrthoDB" id="29098at2759"/>
<feature type="domain" description="Rnh202 triple barrel" evidence="8">
    <location>
        <begin position="40"/>
        <end position="130"/>
    </location>
</feature>
<dbReference type="InterPro" id="IPR019024">
    <property type="entry name" value="RNase_H2_suB_wHTH"/>
</dbReference>
<protein>
    <recommendedName>
        <fullName evidence="2">Ribonuclease H2 subunit B</fullName>
    </recommendedName>
    <alternativeName>
        <fullName evidence="5">Ribonuclease HI subunit B</fullName>
    </alternativeName>
</protein>
<dbReference type="GO" id="GO:0006401">
    <property type="term" value="P:RNA catabolic process"/>
    <property type="evidence" value="ECO:0007669"/>
    <property type="project" value="TreeGrafter"/>
</dbReference>
<dbReference type="InterPro" id="IPR041195">
    <property type="entry name" value="Rnh202_N"/>
</dbReference>
<comment type="subcellular location">
    <subcellularLocation>
        <location evidence="1">Nucleus</location>
    </subcellularLocation>
</comment>
<evidence type="ECO:0000313" key="9">
    <source>
        <dbReference type="EMBL" id="CZR60995.1"/>
    </source>
</evidence>
<evidence type="ECO:0000259" key="7">
    <source>
        <dbReference type="Pfam" id="PF09468"/>
    </source>
</evidence>
<dbReference type="Pfam" id="PF17745">
    <property type="entry name" value="Ydr279_N"/>
    <property type="match status" value="1"/>
</dbReference>
<evidence type="ECO:0000256" key="6">
    <source>
        <dbReference type="SAM" id="MobiDB-lite"/>
    </source>
</evidence>
<dbReference type="PANTHER" id="PTHR13383:SF11">
    <property type="entry name" value="RIBONUCLEASE H2 SUBUNIT B"/>
    <property type="match status" value="1"/>
</dbReference>
<feature type="compositionally biased region" description="Low complexity" evidence="6">
    <location>
        <begin position="271"/>
        <end position="287"/>
    </location>
</feature>
<feature type="compositionally biased region" description="Basic and acidic residues" evidence="6">
    <location>
        <begin position="251"/>
        <end position="261"/>
    </location>
</feature>
<evidence type="ECO:0000256" key="4">
    <source>
        <dbReference type="ARBA" id="ARBA00024778"/>
    </source>
</evidence>
<evidence type="ECO:0000256" key="1">
    <source>
        <dbReference type="ARBA" id="ARBA00004123"/>
    </source>
</evidence>
<dbReference type="Pfam" id="PF09468">
    <property type="entry name" value="RNase_H2-Ydr279"/>
    <property type="match status" value="1"/>
</dbReference>